<evidence type="ECO:0000313" key="4">
    <source>
        <dbReference type="Proteomes" id="UP000249375"/>
    </source>
</evidence>
<keyword evidence="4" id="KW-1185">Reference proteome</keyword>
<gene>
    <name evidence="3" type="ORF">C7Y71_002905</name>
</gene>
<dbReference type="KEGG" id="alq:C7Y71_002905"/>
<dbReference type="OrthoDB" id="977141at2"/>
<dbReference type="InterPro" id="IPR025665">
    <property type="entry name" value="Beta-barrel_OMP_2"/>
</dbReference>
<protein>
    <submittedName>
        <fullName evidence="3">PorT family protein</fullName>
    </submittedName>
</protein>
<dbReference type="AlphaFoldDB" id="A0A5P8E9P0"/>
<reference evidence="3 4" key="1">
    <citation type="submission" date="2018-11" db="EMBL/GenBank/DDBJ databases">
        <authorList>
            <person name="Na S.W."/>
            <person name="Baik M."/>
        </authorList>
    </citation>
    <scope>NUCLEOTIDE SEQUENCE [LARGE SCALE GENOMIC DNA]</scope>
    <source>
        <strain evidence="3 4">E39</strain>
    </source>
</reference>
<dbReference type="Pfam" id="PF13568">
    <property type="entry name" value="OMP_b-brl_2"/>
    <property type="match status" value="1"/>
</dbReference>
<evidence type="ECO:0000256" key="1">
    <source>
        <dbReference type="SAM" id="SignalP"/>
    </source>
</evidence>
<evidence type="ECO:0000313" key="3">
    <source>
        <dbReference type="EMBL" id="QFQ13682.1"/>
    </source>
</evidence>
<organism evidence="3 4">
    <name type="scientific">Pseudoprevotella muciniphila</name>
    <dbReference type="NCBI Taxonomy" id="2133944"/>
    <lineage>
        <taxon>Bacteria</taxon>
        <taxon>Pseudomonadati</taxon>
        <taxon>Bacteroidota</taxon>
        <taxon>Bacteroidia</taxon>
        <taxon>Bacteroidales</taxon>
        <taxon>Prevotellaceae</taxon>
        <taxon>Pseudoprevotella</taxon>
    </lineage>
</organism>
<proteinExistence type="predicted"/>
<accession>A0A5P8E9P0</accession>
<feature type="chain" id="PRO_5024401924" evidence="1">
    <location>
        <begin position="23"/>
        <end position="239"/>
    </location>
</feature>
<dbReference type="EMBL" id="CP033459">
    <property type="protein sequence ID" value="QFQ13682.1"/>
    <property type="molecule type" value="Genomic_DNA"/>
</dbReference>
<name>A0A5P8E9P0_9BACT</name>
<keyword evidence="1" id="KW-0732">Signal</keyword>
<feature type="domain" description="Outer membrane protein beta-barrel" evidence="2">
    <location>
        <begin position="21"/>
        <end position="212"/>
    </location>
</feature>
<dbReference type="Proteomes" id="UP000249375">
    <property type="component" value="Chromosome"/>
</dbReference>
<evidence type="ECO:0000259" key="2">
    <source>
        <dbReference type="Pfam" id="PF13568"/>
    </source>
</evidence>
<feature type="signal peptide" evidence="1">
    <location>
        <begin position="1"/>
        <end position="22"/>
    </location>
</feature>
<dbReference type="RefSeq" id="WP_111898674.1">
    <property type="nucleotide sequence ID" value="NZ_CP033459.1"/>
</dbReference>
<sequence>MLNKIKFSAVFLFFLVCVTAFSQVGEYRNTLSLGANGGMTFNTISFDPHIKQNSHIGPTFGVTMRYTCEKYFKTLCALQLELNYTRLGWTEHVLDHNSEELPDEYSRYLDYIQLPMLARLSWGRENNGVMFSIMAGPQLGYCFGETSKRSEVWTVTADGLPDRPNMLSVQYDMDIDHKLDYGITGGLGIDVNTKIGRFSIEGRYYYGLADIFASAKKDVFSKSNHQTISAKISYLIDIK</sequence>